<dbReference type="Proteomes" id="UP000094819">
    <property type="component" value="Unassembled WGS sequence"/>
</dbReference>
<name>A0A1E3HS20_9TREE</name>
<feature type="region of interest" description="Disordered" evidence="8">
    <location>
        <begin position="192"/>
        <end position="220"/>
    </location>
</feature>
<feature type="compositionally biased region" description="Basic and acidic residues" evidence="8">
    <location>
        <begin position="86"/>
        <end position="97"/>
    </location>
</feature>
<feature type="compositionally biased region" description="Polar residues" evidence="8">
    <location>
        <begin position="565"/>
        <end position="575"/>
    </location>
</feature>
<comment type="subcellular location">
    <subcellularLocation>
        <location evidence="1">Membrane</location>
        <topology evidence="1">Multi-pass membrane protein</topology>
    </subcellularLocation>
</comment>
<evidence type="ECO:0000259" key="10">
    <source>
        <dbReference type="Pfam" id="PF01490"/>
    </source>
</evidence>
<evidence type="ECO:0000256" key="5">
    <source>
        <dbReference type="ARBA" id="ARBA00022970"/>
    </source>
</evidence>
<keyword evidence="6 9" id="KW-1133">Transmembrane helix</keyword>
<evidence type="ECO:0000313" key="11">
    <source>
        <dbReference type="EMBL" id="ODN79163.1"/>
    </source>
</evidence>
<feature type="transmembrane region" description="Helical" evidence="9">
    <location>
        <begin position="515"/>
        <end position="533"/>
    </location>
</feature>
<feature type="transmembrane region" description="Helical" evidence="9">
    <location>
        <begin position="374"/>
        <end position="393"/>
    </location>
</feature>
<feature type="transmembrane region" description="Helical" evidence="9">
    <location>
        <begin position="333"/>
        <end position="354"/>
    </location>
</feature>
<proteinExistence type="inferred from homology"/>
<dbReference type="InterPro" id="IPR013057">
    <property type="entry name" value="AA_transpt_TM"/>
</dbReference>
<comment type="caution">
    <text evidence="11">The sequence shown here is derived from an EMBL/GenBank/DDBJ whole genome shotgun (WGS) entry which is preliminary data.</text>
</comment>
<keyword evidence="7 9" id="KW-0472">Membrane</keyword>
<comment type="similarity">
    <text evidence="2">Belongs to the amino acid/polyamine transporter 2 family.</text>
</comment>
<dbReference type="PANTHER" id="PTHR22950">
    <property type="entry name" value="AMINO ACID TRANSPORTER"/>
    <property type="match status" value="1"/>
</dbReference>
<feature type="transmembrane region" description="Helical" evidence="9">
    <location>
        <begin position="473"/>
        <end position="495"/>
    </location>
</feature>
<dbReference type="GO" id="GO:0005774">
    <property type="term" value="C:vacuolar membrane"/>
    <property type="evidence" value="ECO:0007669"/>
    <property type="project" value="TreeGrafter"/>
</dbReference>
<dbReference type="PANTHER" id="PTHR22950:SF692">
    <property type="entry name" value="TRANSMEMBRANE AMINO ACID TRANSPORTER FAMILY PROTEIN"/>
    <property type="match status" value="1"/>
</dbReference>
<feature type="domain" description="Amino acid transporter transmembrane" evidence="10">
    <location>
        <begin position="256"/>
        <end position="728"/>
    </location>
</feature>
<dbReference type="EMBL" id="AWGH01000046">
    <property type="protein sequence ID" value="ODN79163.1"/>
    <property type="molecule type" value="Genomic_DNA"/>
</dbReference>
<dbReference type="Pfam" id="PF01490">
    <property type="entry name" value="Aa_trans"/>
    <property type="match status" value="1"/>
</dbReference>
<feature type="region of interest" description="Disordered" evidence="8">
    <location>
        <begin position="561"/>
        <end position="627"/>
    </location>
</feature>
<evidence type="ECO:0000256" key="6">
    <source>
        <dbReference type="ARBA" id="ARBA00022989"/>
    </source>
</evidence>
<evidence type="ECO:0000256" key="8">
    <source>
        <dbReference type="SAM" id="MobiDB-lite"/>
    </source>
</evidence>
<dbReference type="OrthoDB" id="655540at2759"/>
<feature type="compositionally biased region" description="Polar residues" evidence="8">
    <location>
        <begin position="195"/>
        <end position="211"/>
    </location>
</feature>
<dbReference type="AlphaFoldDB" id="A0A1E3HS20"/>
<organism evidence="11 12">
    <name type="scientific">Cryptococcus wingfieldii CBS 7118</name>
    <dbReference type="NCBI Taxonomy" id="1295528"/>
    <lineage>
        <taxon>Eukaryota</taxon>
        <taxon>Fungi</taxon>
        <taxon>Dikarya</taxon>
        <taxon>Basidiomycota</taxon>
        <taxon>Agaricomycotina</taxon>
        <taxon>Tremellomycetes</taxon>
        <taxon>Tremellales</taxon>
        <taxon>Cryptococcaceae</taxon>
        <taxon>Cryptococcus</taxon>
    </lineage>
</organism>
<protein>
    <recommendedName>
        <fullName evidence="10">Amino acid transporter transmembrane domain-containing protein</fullName>
    </recommendedName>
</protein>
<dbReference type="RefSeq" id="XP_019028130.1">
    <property type="nucleotide sequence ID" value="XM_019179894.1"/>
</dbReference>
<reference evidence="11 12" key="1">
    <citation type="submission" date="2016-06" db="EMBL/GenBank/DDBJ databases">
        <title>Evolution of pathogenesis and genome organization in the Tremellales.</title>
        <authorList>
            <person name="Cuomo C."/>
            <person name="Litvintseva A."/>
            <person name="Heitman J."/>
            <person name="Chen Y."/>
            <person name="Sun S."/>
            <person name="Springer D."/>
            <person name="Dromer F."/>
            <person name="Young S."/>
            <person name="Zeng Q."/>
            <person name="Chapman S."/>
            <person name="Gujja S."/>
            <person name="Saif S."/>
            <person name="Birren B."/>
        </authorList>
    </citation>
    <scope>NUCLEOTIDE SEQUENCE [LARGE SCALE GENOMIC DNA]</scope>
    <source>
        <strain evidence="11 12">CBS 7118</strain>
    </source>
</reference>
<feature type="compositionally biased region" description="Pro residues" evidence="8">
    <location>
        <begin position="592"/>
        <end position="604"/>
    </location>
</feature>
<feature type="region of interest" description="Disordered" evidence="8">
    <location>
        <begin position="1"/>
        <end position="25"/>
    </location>
</feature>
<evidence type="ECO:0000313" key="12">
    <source>
        <dbReference type="Proteomes" id="UP000094819"/>
    </source>
</evidence>
<accession>A0A1E3HS20</accession>
<feature type="transmembrane region" description="Helical" evidence="9">
    <location>
        <begin position="709"/>
        <end position="733"/>
    </location>
</feature>
<feature type="compositionally biased region" description="Low complexity" evidence="8">
    <location>
        <begin position="605"/>
        <end position="619"/>
    </location>
</feature>
<sequence>MSPPQRESVPIPPNAQREHKKNRSGVLQSSLELVFSSYSRSQQLRYGASLSAPSFLDDNSFQDDQDLDDGQDSSVERHVSSNWDDIEARAGDGTRRLGGDAWVQEVAEDDEDDPNGSNISRRVSYEPSIFHADGMPLSTARPEPPSMPIPPASQNKGLISVGMFSPRPSLPSLPGSYTTSSSVTQTPHVRGKVLSNKTQSSGGTSGFTERSSGGVASAGTEETTALLGDGQAQVYDSVDGGGRARARIKVRVPAGQSTEGQTLFNATAVLVGIGLLSLPLAFAYAGWICGSLMLFGFGWLTCYTAKLLSRIIRADMRLTGYTDIGKKAFGRSAGIAINFLFCLELFALGVALVVLFGDTLNVLFPHIPANTWKLIGFFIVAPTALLPLHILSLPSLLSSLSSLLLILVLLIDGLLSPSSPGSLLHPMPTSFTPELTGGNWLGGVGLVLAGFGGHAVMPSLARDMRRPEMFERVVDKAFAIATGISFIAGASGYLMIGSTVSDEITKDLMQEKYHYPRILNIVALWMIVINPLTKFGLSSRPLNITLETILGISPSPPIDARESGFDSSLSSQTPRNGAAYHENEHDQYHSKPSPPFRSPSPSPLHRPSSPSHPSHNLNPPSLPSPSQIALHESTENRKATYRAISRIVVTAVCVGTAVVLPGFGRVMAFLGSFSAFVICIILPLLFHLRLAPTLFPPSSASAAGRARTIALGQWVLVAGSVVLMVGGTVWAFLPGSGHGELDP</sequence>
<feature type="transmembrane region" description="Helical" evidence="9">
    <location>
        <begin position="292"/>
        <end position="312"/>
    </location>
</feature>
<evidence type="ECO:0000256" key="4">
    <source>
        <dbReference type="ARBA" id="ARBA00022692"/>
    </source>
</evidence>
<evidence type="ECO:0000256" key="7">
    <source>
        <dbReference type="ARBA" id="ARBA00023136"/>
    </source>
</evidence>
<evidence type="ECO:0000256" key="2">
    <source>
        <dbReference type="ARBA" id="ARBA00008066"/>
    </source>
</evidence>
<keyword evidence="3" id="KW-0813">Transport</keyword>
<dbReference type="GO" id="GO:0015179">
    <property type="term" value="F:L-amino acid transmembrane transporter activity"/>
    <property type="evidence" value="ECO:0007669"/>
    <property type="project" value="TreeGrafter"/>
</dbReference>
<keyword evidence="4 9" id="KW-0812">Transmembrane</keyword>
<evidence type="ECO:0000256" key="9">
    <source>
        <dbReference type="SAM" id="Phobius"/>
    </source>
</evidence>
<evidence type="ECO:0000256" key="1">
    <source>
        <dbReference type="ARBA" id="ARBA00004141"/>
    </source>
</evidence>
<feature type="compositionally biased region" description="Acidic residues" evidence="8">
    <location>
        <begin position="60"/>
        <end position="71"/>
    </location>
</feature>
<feature type="transmembrane region" description="Helical" evidence="9">
    <location>
        <begin position="666"/>
        <end position="688"/>
    </location>
</feature>
<dbReference type="GeneID" id="30197124"/>
<keyword evidence="12" id="KW-1185">Reference proteome</keyword>
<gene>
    <name evidence="11" type="ORF">L198_07913</name>
</gene>
<keyword evidence="5" id="KW-0029">Amino-acid transport</keyword>
<feature type="transmembrane region" description="Helical" evidence="9">
    <location>
        <begin position="400"/>
        <end position="420"/>
    </location>
</feature>
<feature type="transmembrane region" description="Helical" evidence="9">
    <location>
        <begin position="643"/>
        <end position="660"/>
    </location>
</feature>
<feature type="transmembrane region" description="Helical" evidence="9">
    <location>
        <begin position="440"/>
        <end position="461"/>
    </location>
</feature>
<feature type="region of interest" description="Disordered" evidence="8">
    <location>
        <begin position="51"/>
        <end position="97"/>
    </location>
</feature>
<evidence type="ECO:0000256" key="3">
    <source>
        <dbReference type="ARBA" id="ARBA00022448"/>
    </source>
</evidence>